<comment type="subcellular location">
    <subcellularLocation>
        <location evidence="1">Secreted</location>
    </subcellularLocation>
</comment>
<reference evidence="3 4" key="1">
    <citation type="submission" date="2018-03" db="EMBL/GenBank/DDBJ databases">
        <title>Genomic Encyclopedia of Archaeal and Bacterial Type Strains, Phase II (KMG-II): from individual species to whole genera.</title>
        <authorList>
            <person name="Goeker M."/>
        </authorList>
    </citation>
    <scope>NUCLEOTIDE SEQUENCE [LARGE SCALE GENOMIC DNA]</scope>
    <source>
        <strain evidence="3 4">DSM 29328</strain>
    </source>
</reference>
<proteinExistence type="predicted"/>
<dbReference type="PANTHER" id="PTHR38340:SF1">
    <property type="entry name" value="S-LAYER PROTEIN"/>
    <property type="match status" value="1"/>
</dbReference>
<evidence type="ECO:0000256" key="1">
    <source>
        <dbReference type="ARBA" id="ARBA00004613"/>
    </source>
</evidence>
<gene>
    <name evidence="3" type="ORF">CLV78_104153</name>
</gene>
<dbReference type="Proteomes" id="UP000239480">
    <property type="component" value="Unassembled WGS sequence"/>
</dbReference>
<keyword evidence="4" id="KW-1185">Reference proteome</keyword>
<dbReference type="SUPFAM" id="SSF51120">
    <property type="entry name" value="beta-Roll"/>
    <property type="match status" value="2"/>
</dbReference>
<dbReference type="GO" id="GO:0005576">
    <property type="term" value="C:extracellular region"/>
    <property type="evidence" value="ECO:0007669"/>
    <property type="project" value="UniProtKB-SubCell"/>
</dbReference>
<dbReference type="PRINTS" id="PR00313">
    <property type="entry name" value="CABNDNGRPT"/>
</dbReference>
<evidence type="ECO:0000313" key="3">
    <source>
        <dbReference type="EMBL" id="PRY23662.1"/>
    </source>
</evidence>
<name>A0A2T0RR95_9RHOB</name>
<dbReference type="AlphaFoldDB" id="A0A2T0RR95"/>
<evidence type="ECO:0000256" key="2">
    <source>
        <dbReference type="ARBA" id="ARBA00022525"/>
    </source>
</evidence>
<dbReference type="InterPro" id="IPR001343">
    <property type="entry name" value="Hemolysn_Ca-bd"/>
</dbReference>
<dbReference type="OrthoDB" id="7767906at2"/>
<dbReference type="Gene3D" id="2.150.10.10">
    <property type="entry name" value="Serralysin-like metalloprotease, C-terminal"/>
    <property type="match status" value="2"/>
</dbReference>
<dbReference type="PANTHER" id="PTHR38340">
    <property type="entry name" value="S-LAYER PROTEIN"/>
    <property type="match status" value="1"/>
</dbReference>
<dbReference type="PROSITE" id="PS00330">
    <property type="entry name" value="HEMOLYSIN_CALCIUM"/>
    <property type="match status" value="3"/>
</dbReference>
<dbReference type="EMBL" id="PVTD01000004">
    <property type="protein sequence ID" value="PRY23662.1"/>
    <property type="molecule type" value="Genomic_DNA"/>
</dbReference>
<dbReference type="RefSeq" id="WP_106205054.1">
    <property type="nucleotide sequence ID" value="NZ_PVTD01000004.1"/>
</dbReference>
<keyword evidence="2" id="KW-0964">Secreted</keyword>
<dbReference type="GO" id="GO:0005509">
    <property type="term" value="F:calcium ion binding"/>
    <property type="evidence" value="ECO:0007669"/>
    <property type="project" value="InterPro"/>
</dbReference>
<dbReference type="Pfam" id="PF00353">
    <property type="entry name" value="HemolysinCabind"/>
    <property type="match status" value="2"/>
</dbReference>
<evidence type="ECO:0000313" key="4">
    <source>
        <dbReference type="Proteomes" id="UP000239480"/>
    </source>
</evidence>
<comment type="caution">
    <text evidence="3">The sequence shown here is derived from an EMBL/GenBank/DDBJ whole genome shotgun (WGS) entry which is preliminary data.</text>
</comment>
<organism evidence="3 4">
    <name type="scientific">Aliiruegeria haliotis</name>
    <dbReference type="NCBI Taxonomy" id="1280846"/>
    <lineage>
        <taxon>Bacteria</taxon>
        <taxon>Pseudomonadati</taxon>
        <taxon>Pseudomonadota</taxon>
        <taxon>Alphaproteobacteria</taxon>
        <taxon>Rhodobacterales</taxon>
        <taxon>Roseobacteraceae</taxon>
        <taxon>Aliiruegeria</taxon>
    </lineage>
</organism>
<dbReference type="InterPro" id="IPR011049">
    <property type="entry name" value="Serralysin-like_metalloprot_C"/>
</dbReference>
<dbReference type="InterPro" id="IPR050557">
    <property type="entry name" value="RTX_toxin/Mannuronan_C5-epim"/>
</dbReference>
<sequence length="330" mass="35634">MARLETVHQFNVKNLDLHRITKGFMEELFIEDDGREFAGIDVGNAHAVMWNVGNGNNITVFAGQKLYYHERTGSYSGNVEVLLEYYDVRYGSDLDHPSWGIMGAEVEASKVFAASQTISTRDDQAVLKQALSGNDHMKFSAAADVGFGYKGDDRMYGRGGNDQLDGGAGNDLLRGQGGNDSLKGLAGRDKLFGGTGNDVLLGGKNNDKLFGEADDDSLFGHAGSDDLRGGRGADRLHGGNGDDLLSGGQGQDRFIFRKGNGQDVVKDFRDDVDTLVLDKDLWGGGMSRHQILNIFASSNDGNTVLEFSNGTITLLNIDNTNALIDDLILV</sequence>
<dbReference type="InterPro" id="IPR018511">
    <property type="entry name" value="Hemolysin-typ_Ca-bd_CS"/>
</dbReference>
<protein>
    <submittedName>
        <fullName evidence="3">Hemolysin type calcium-binding protein</fullName>
    </submittedName>
</protein>
<accession>A0A2T0RR95</accession>